<name>A0A6P2CPA2_9LACO</name>
<gene>
    <name evidence="1" type="ORF">ESZ47_08335</name>
</gene>
<evidence type="ECO:0000313" key="1">
    <source>
        <dbReference type="EMBL" id="TYC46032.1"/>
    </source>
</evidence>
<organism evidence="1 2">
    <name type="scientific">Leuconostoc litchii</name>
    <dbReference type="NCBI Taxonomy" id="1981069"/>
    <lineage>
        <taxon>Bacteria</taxon>
        <taxon>Bacillati</taxon>
        <taxon>Bacillota</taxon>
        <taxon>Bacilli</taxon>
        <taxon>Lactobacillales</taxon>
        <taxon>Lactobacillaceae</taxon>
        <taxon>Leuconostoc</taxon>
    </lineage>
</organism>
<dbReference type="RefSeq" id="WP_148606526.1">
    <property type="nucleotide sequence ID" value="NZ_BSUV01000001.1"/>
</dbReference>
<dbReference type="AlphaFoldDB" id="A0A6P2CPA2"/>
<protein>
    <submittedName>
        <fullName evidence="1">Haloacid dehalogenase</fullName>
    </submittedName>
</protein>
<dbReference type="EMBL" id="SDGY01000008">
    <property type="protein sequence ID" value="TYC46032.1"/>
    <property type="molecule type" value="Genomic_DNA"/>
</dbReference>
<dbReference type="OrthoDB" id="9810101at2"/>
<keyword evidence="2" id="KW-1185">Reference proteome</keyword>
<dbReference type="Pfam" id="PF01503">
    <property type="entry name" value="PRA-PH"/>
    <property type="match status" value="1"/>
</dbReference>
<dbReference type="Proteomes" id="UP000442244">
    <property type="component" value="Unassembled WGS sequence"/>
</dbReference>
<evidence type="ECO:0000313" key="2">
    <source>
        <dbReference type="Proteomes" id="UP000442244"/>
    </source>
</evidence>
<dbReference type="Gene3D" id="1.10.3420.10">
    <property type="entry name" value="putative ntp pyrophosphohydrolase like domain"/>
    <property type="match status" value="1"/>
</dbReference>
<proteinExistence type="predicted"/>
<accession>A0A6P2CPA2</accession>
<dbReference type="InterPro" id="IPR023292">
    <property type="entry name" value="NTP_PyroPHydrolase-like_dom_sf"/>
</dbReference>
<sequence length="167" mass="19211">MTDQLYERAEEFHKMFDDRQPKQPKELNKVDLANRVGFILEELTELAASHCQSTVDIDEIFANISQRLDAAKKKLQDKTTNDNAPIVQQSDSLGDIIYLAYGSYVLMGIDPTHILEVIHSANMHKLFPDGTAHRDKLTNKVLKPDNWFENYQPEPKIKNTIDEQLKN</sequence>
<dbReference type="InterPro" id="IPR021130">
    <property type="entry name" value="PRib-ATP_PPHydrolase-like"/>
</dbReference>
<comment type="caution">
    <text evidence="1">The sequence shown here is derived from an EMBL/GenBank/DDBJ whole genome shotgun (WGS) entry which is preliminary data.</text>
</comment>
<reference evidence="1 2" key="1">
    <citation type="submission" date="2019-01" db="EMBL/GenBank/DDBJ databases">
        <title>Leuconostoc litchii sp. nov., a novel lactic acid bacterium isolated from lychee.</title>
        <authorList>
            <person name="Wang L.-T."/>
        </authorList>
    </citation>
    <scope>NUCLEOTIDE SEQUENCE [LARGE SCALE GENOMIC DNA]</scope>
    <source>
        <strain evidence="1 2">MB7</strain>
    </source>
</reference>